<evidence type="ECO:0000313" key="3">
    <source>
        <dbReference type="Proteomes" id="UP000722485"/>
    </source>
</evidence>
<feature type="region of interest" description="Disordered" evidence="1">
    <location>
        <begin position="510"/>
        <end position="533"/>
    </location>
</feature>
<protein>
    <submittedName>
        <fullName evidence="2">Uncharacterized protein</fullName>
    </submittedName>
</protein>
<keyword evidence="3" id="KW-1185">Reference proteome</keyword>
<comment type="caution">
    <text evidence="2">The sequence shown here is derived from an EMBL/GenBank/DDBJ whole genome shotgun (WGS) entry which is preliminary data.</text>
</comment>
<evidence type="ECO:0000313" key="2">
    <source>
        <dbReference type="EMBL" id="KAF7548851.1"/>
    </source>
</evidence>
<dbReference type="OrthoDB" id="3521097at2759"/>
<feature type="region of interest" description="Disordered" evidence="1">
    <location>
        <begin position="225"/>
        <end position="255"/>
    </location>
</feature>
<gene>
    <name evidence="2" type="ORF">G7Z17_g6780</name>
</gene>
<sequence length="864" mass="94940">MQWGEKEYIIVALAEAQEDLDAISNYSQDQDATDSTWYPRGTIAGSHGDTYPGWHLPQLVNFPGATTFENYESRSPPPFDCDANKEDSAFAGSGDPYDTEAIYDNNQDPEVQNIKNMGHLIEFDQLDIAPMSNAAPLPTWSPSRKTPNIASLPLTGDEKTIFAGMYFKFTRKGAMIFKISFTSCTQTSGLASSPLPSSYLQFQPPGNVGEISLREAQVRRMNQCLAPSGSQPTSEPQPPSEAKPNQEPQIGPPNKAESLQEELDNMHQENRRQRPTDSHRRRVNTGMAHKPALNDAARVNTQPGSPFADKEYHGDVKELQQSEVENAVYLADDPFKKPLADLLVGSSWTTTAEGPREFQQFSENESAHSGEAEEYIFTSGQTTPRGTRIHLQRSQNIQNSWNSRISTCVPQGGQPMSNASYSRSSGSSLSQASHMVNLDVTGNASTFHNMSQAGPITGLDPRLLLNSNWPSYPLDLGLSAGVASTPWDANPSVVIPAYEQLSRCDSLTENMSVTELEPRDEAEPPQDEETDKRVDPILSPMGVEEVQFTDSGYASVPNPNFLFKAECTIDKTWAFGGGELLNVIQMVVDSVHGDTASAAQPDNTKIRAGINGFGLVVHAMGSAHSIAECGEQLAWLGAALQPSHRDHVLHSTPYLVAIPSPPMEHIANFMTKEFALCANDPSNPNTKMIPGQDFWEGEFCHQHWAIAFENEAKPEALVCGNLLRDISQPVIVQGFPSRRRPELCLGIELSTGILFGIIRSSSLKSEHGRLFLRGSEYVIGLVKTTEDMIVWHIFSSLNSVCICNLHPISKDATLDINLAQLWHYRHVIEPCTSAESSVNVSPSDINLSSAEPGVFRKDPLDDWR</sequence>
<dbReference type="EMBL" id="JAANBB010000137">
    <property type="protein sequence ID" value="KAF7548851.1"/>
    <property type="molecule type" value="Genomic_DNA"/>
</dbReference>
<feature type="region of interest" description="Disordered" evidence="1">
    <location>
        <begin position="287"/>
        <end position="311"/>
    </location>
</feature>
<accession>A0A9P5L7X7</accession>
<evidence type="ECO:0000256" key="1">
    <source>
        <dbReference type="SAM" id="MobiDB-lite"/>
    </source>
</evidence>
<proteinExistence type="predicted"/>
<name>A0A9P5L7X7_9HYPO</name>
<dbReference type="Proteomes" id="UP000722485">
    <property type="component" value="Unassembled WGS sequence"/>
</dbReference>
<organism evidence="2 3">
    <name type="scientific">Cylindrodendrum hubeiense</name>
    <dbReference type="NCBI Taxonomy" id="595255"/>
    <lineage>
        <taxon>Eukaryota</taxon>
        <taxon>Fungi</taxon>
        <taxon>Dikarya</taxon>
        <taxon>Ascomycota</taxon>
        <taxon>Pezizomycotina</taxon>
        <taxon>Sordariomycetes</taxon>
        <taxon>Hypocreomycetidae</taxon>
        <taxon>Hypocreales</taxon>
        <taxon>Nectriaceae</taxon>
        <taxon>Cylindrodendrum</taxon>
    </lineage>
</organism>
<reference evidence="2" key="1">
    <citation type="submission" date="2020-03" db="EMBL/GenBank/DDBJ databases">
        <title>Draft Genome Sequence of Cylindrodendrum hubeiense.</title>
        <authorList>
            <person name="Buettner E."/>
            <person name="Kellner H."/>
        </authorList>
    </citation>
    <scope>NUCLEOTIDE SEQUENCE</scope>
    <source>
        <strain evidence="2">IHI 201604</strain>
    </source>
</reference>
<dbReference type="AlphaFoldDB" id="A0A9P5L7X7"/>